<dbReference type="Pfam" id="PF13439">
    <property type="entry name" value="Glyco_transf_4"/>
    <property type="match status" value="1"/>
</dbReference>
<proteinExistence type="predicted"/>
<dbReference type="OrthoDB" id="443318at2759"/>
<evidence type="ECO:0000259" key="4">
    <source>
        <dbReference type="Pfam" id="PF13439"/>
    </source>
</evidence>
<feature type="domain" description="Glycosyltransferase subfamily 4-like N-terminal" evidence="4">
    <location>
        <begin position="140"/>
        <end position="282"/>
    </location>
</feature>
<evidence type="ECO:0000313" key="6">
    <source>
        <dbReference type="Proteomes" id="UP001153069"/>
    </source>
</evidence>
<dbReference type="PANTHER" id="PTHR45947">
    <property type="entry name" value="SULFOQUINOVOSYL TRANSFERASE SQD2"/>
    <property type="match status" value="1"/>
</dbReference>
<dbReference type="SUPFAM" id="SSF53756">
    <property type="entry name" value="UDP-Glycosyltransferase/glycogen phosphorylase"/>
    <property type="match status" value="1"/>
</dbReference>
<name>A0A9N8EX53_9STRA</name>
<keyword evidence="1" id="KW-0328">Glycosyltransferase</keyword>
<dbReference type="Proteomes" id="UP001153069">
    <property type="component" value="Unassembled WGS sequence"/>
</dbReference>
<evidence type="ECO:0000259" key="3">
    <source>
        <dbReference type="Pfam" id="PF00534"/>
    </source>
</evidence>
<organism evidence="5 6">
    <name type="scientific">Seminavis robusta</name>
    <dbReference type="NCBI Taxonomy" id="568900"/>
    <lineage>
        <taxon>Eukaryota</taxon>
        <taxon>Sar</taxon>
        <taxon>Stramenopiles</taxon>
        <taxon>Ochrophyta</taxon>
        <taxon>Bacillariophyta</taxon>
        <taxon>Bacillariophyceae</taxon>
        <taxon>Bacillariophycidae</taxon>
        <taxon>Naviculales</taxon>
        <taxon>Naviculaceae</taxon>
        <taxon>Seminavis</taxon>
    </lineage>
</organism>
<dbReference type="PANTHER" id="PTHR45947:SF3">
    <property type="entry name" value="SULFOQUINOVOSYL TRANSFERASE SQD2"/>
    <property type="match status" value="1"/>
</dbReference>
<feature type="domain" description="Glycosyl transferase family 1" evidence="3">
    <location>
        <begin position="302"/>
        <end position="462"/>
    </location>
</feature>
<feature type="signal peptide" evidence="2">
    <location>
        <begin position="1"/>
        <end position="18"/>
    </location>
</feature>
<reference evidence="5" key="1">
    <citation type="submission" date="2020-06" db="EMBL/GenBank/DDBJ databases">
        <authorList>
            <consortium name="Plant Systems Biology data submission"/>
        </authorList>
    </citation>
    <scope>NUCLEOTIDE SEQUENCE</scope>
    <source>
        <strain evidence="5">D6</strain>
    </source>
</reference>
<evidence type="ECO:0000256" key="1">
    <source>
        <dbReference type="ARBA" id="ARBA00022676"/>
    </source>
</evidence>
<evidence type="ECO:0000313" key="5">
    <source>
        <dbReference type="EMBL" id="CAB9526355.1"/>
    </source>
</evidence>
<dbReference type="Pfam" id="PF00534">
    <property type="entry name" value="Glycos_transf_1"/>
    <property type="match status" value="1"/>
</dbReference>
<dbReference type="InterPro" id="IPR028098">
    <property type="entry name" value="Glyco_trans_4-like_N"/>
</dbReference>
<keyword evidence="2" id="KW-0732">Signal</keyword>
<sequence length="504" mass="56452">MLSLAIILLLSVVDLGQARPPGLFSVRASSATLPHQNYTVTTTGTSTSSTTTGKRPLRICILWEPSPLTYLSGQAGRFHALVQHLANSDEYRVPITDATTAADTTGTTYPYLHLVTAEKAHPNPPKCFQPKDEGKQAATTSPTIPVHYSQGVVLPNYAGLTVCADWTAKVLRLLFPFGRGKDSQFDLMHVTTPGFLIFPVLVARVLYQVPLVISYHTHLPVYMRSYFPMIPRLAEWCAWAIIRFGHSFADMTLLTSPQIAQEFRDHNIDRCRVWPKGIDTERFHPRFKSAAMRKRMIAGGREDCFLLVYIGRLAREKRLEELKTLLSKLNGDDLADHPDKAPYRLCIVGSGPTEQQLRAHFEGTPTTFLGRLDGEELSQAFASGDVFVMPSDSETLGFVVLESMASGVPCVAAKAGGLLDIIQHNQTGLFAQTGNIAEFAACVKELQYNPECRKRLSEVGRQETQKWSWDASMKHVQEDLYQEAIRNFSQRPMQRFLRWLRIKQ</sequence>
<evidence type="ECO:0000256" key="2">
    <source>
        <dbReference type="SAM" id="SignalP"/>
    </source>
</evidence>
<protein>
    <submittedName>
        <fullName evidence="5">Sulfoquinovosyl transferase SQD2</fullName>
    </submittedName>
</protein>
<gene>
    <name evidence="5" type="ORF">SEMRO_1815_G299400.1</name>
</gene>
<keyword evidence="6" id="KW-1185">Reference proteome</keyword>
<feature type="chain" id="PRO_5040381733" evidence="2">
    <location>
        <begin position="19"/>
        <end position="504"/>
    </location>
</feature>
<dbReference type="Gene3D" id="3.40.50.2000">
    <property type="entry name" value="Glycogen Phosphorylase B"/>
    <property type="match status" value="2"/>
</dbReference>
<dbReference type="CDD" id="cd03814">
    <property type="entry name" value="GT4-like"/>
    <property type="match status" value="1"/>
</dbReference>
<dbReference type="InterPro" id="IPR050194">
    <property type="entry name" value="Glycosyltransferase_grp1"/>
</dbReference>
<dbReference type="EMBL" id="CAICTM010001813">
    <property type="protein sequence ID" value="CAB9526355.1"/>
    <property type="molecule type" value="Genomic_DNA"/>
</dbReference>
<accession>A0A9N8EX53</accession>
<dbReference type="GO" id="GO:0016757">
    <property type="term" value="F:glycosyltransferase activity"/>
    <property type="evidence" value="ECO:0007669"/>
    <property type="project" value="UniProtKB-KW"/>
</dbReference>
<dbReference type="AlphaFoldDB" id="A0A9N8EX53"/>
<comment type="caution">
    <text evidence="5">The sequence shown here is derived from an EMBL/GenBank/DDBJ whole genome shotgun (WGS) entry which is preliminary data.</text>
</comment>
<dbReference type="InterPro" id="IPR001296">
    <property type="entry name" value="Glyco_trans_1"/>
</dbReference>
<keyword evidence="5" id="KW-0808">Transferase</keyword>